<dbReference type="EMBL" id="JBBNAE010000005">
    <property type="protein sequence ID" value="KAK9124085.1"/>
    <property type="molecule type" value="Genomic_DNA"/>
</dbReference>
<dbReference type="PROSITE" id="PS00375">
    <property type="entry name" value="UDPGT"/>
    <property type="match status" value="1"/>
</dbReference>
<dbReference type="CDD" id="cd03784">
    <property type="entry name" value="GT1_Gtf-like"/>
    <property type="match status" value="1"/>
</dbReference>
<keyword evidence="7" id="KW-1185">Reference proteome</keyword>
<evidence type="ECO:0000313" key="7">
    <source>
        <dbReference type="Proteomes" id="UP001417504"/>
    </source>
</evidence>
<evidence type="ECO:0000256" key="1">
    <source>
        <dbReference type="ARBA" id="ARBA00009995"/>
    </source>
</evidence>
<dbReference type="Proteomes" id="UP001417504">
    <property type="component" value="Unassembled WGS sequence"/>
</dbReference>
<dbReference type="Pfam" id="PF00201">
    <property type="entry name" value="UDPGT"/>
    <property type="match status" value="1"/>
</dbReference>
<sequence length="497" mass="55631">MASSDPQLHFVLVPFMAQGHMIPMVDIAKLLASQGAIATIAITQHNALRHKAIIDRAMASGLPVRLLQLRFPSQEVGLPEGCESVDTLPSPDYSPGFFAGNELLQGQLEESLAEIEPKPDCLISDAYIPWTVGVASKFQIPRVIFHGTCCFSLLCIDMIRLSGLHESADSSDEPVLIPNMPHPIQITKDKFPASLKKPNPASDAFMKKIREGEESAYGVLINSFEELEPEYVEPFRELRQGKAWCIGPVSLCHKDEMDLAERGNKASIEKNQCLKWLDSREPNSVLYVCLGSLSRLIAAQLIELGTALEASEHPFIWVIREGESKQTLEFENWLSREGFEERNKDRGLLIKGWAPQMLILSHQAIGGFLTHCGWNSTLEALGAGVPMITWPLFGEQFFNEKVIVDILKVGYRVGVDVYVEWGQEERFGVVVKREEIERGVRKLMDKSEENEEMRIRAKEIGEMGRRAMESGGSSHLNLSHFIQDIVNQVREKAALIQ</sequence>
<dbReference type="FunFam" id="3.40.50.2000:FF:000047">
    <property type="entry name" value="Glycosyltransferase"/>
    <property type="match status" value="1"/>
</dbReference>
<comment type="similarity">
    <text evidence="1 4">Belongs to the UDP-glycosyltransferase family.</text>
</comment>
<dbReference type="PANTHER" id="PTHR48047:SF19">
    <property type="entry name" value="GLYCOSYLTRANSFERASE"/>
    <property type="match status" value="1"/>
</dbReference>
<dbReference type="AlphaFoldDB" id="A0AAP0IZ60"/>
<gene>
    <name evidence="6" type="ORF">Sjap_013687</name>
</gene>
<dbReference type="FunFam" id="3.40.50.2000:FF:000071">
    <property type="entry name" value="Glycosyltransferase"/>
    <property type="match status" value="1"/>
</dbReference>
<evidence type="ECO:0000256" key="3">
    <source>
        <dbReference type="ARBA" id="ARBA00022679"/>
    </source>
</evidence>
<evidence type="ECO:0000256" key="2">
    <source>
        <dbReference type="ARBA" id="ARBA00022676"/>
    </source>
</evidence>
<dbReference type="SUPFAM" id="SSF53756">
    <property type="entry name" value="UDP-Glycosyltransferase/glycogen phosphorylase"/>
    <property type="match status" value="1"/>
</dbReference>
<evidence type="ECO:0000256" key="5">
    <source>
        <dbReference type="RuleBase" id="RU362057"/>
    </source>
</evidence>
<reference evidence="6 7" key="1">
    <citation type="submission" date="2024-01" db="EMBL/GenBank/DDBJ databases">
        <title>Genome assemblies of Stephania.</title>
        <authorList>
            <person name="Yang L."/>
        </authorList>
    </citation>
    <scope>NUCLEOTIDE SEQUENCE [LARGE SCALE GENOMIC DNA]</scope>
    <source>
        <strain evidence="6">QJT</strain>
        <tissue evidence="6">Leaf</tissue>
    </source>
</reference>
<dbReference type="PANTHER" id="PTHR48047">
    <property type="entry name" value="GLYCOSYLTRANSFERASE"/>
    <property type="match status" value="1"/>
</dbReference>
<dbReference type="Gene3D" id="3.40.50.2000">
    <property type="entry name" value="Glycogen Phosphorylase B"/>
    <property type="match status" value="2"/>
</dbReference>
<accession>A0AAP0IZ60</accession>
<organism evidence="6 7">
    <name type="scientific">Stephania japonica</name>
    <dbReference type="NCBI Taxonomy" id="461633"/>
    <lineage>
        <taxon>Eukaryota</taxon>
        <taxon>Viridiplantae</taxon>
        <taxon>Streptophyta</taxon>
        <taxon>Embryophyta</taxon>
        <taxon>Tracheophyta</taxon>
        <taxon>Spermatophyta</taxon>
        <taxon>Magnoliopsida</taxon>
        <taxon>Ranunculales</taxon>
        <taxon>Menispermaceae</taxon>
        <taxon>Menispermoideae</taxon>
        <taxon>Cissampelideae</taxon>
        <taxon>Stephania</taxon>
    </lineage>
</organism>
<keyword evidence="3 4" id="KW-0808">Transferase</keyword>
<dbReference type="InterPro" id="IPR002213">
    <property type="entry name" value="UDP_glucos_trans"/>
</dbReference>
<keyword evidence="2 4" id="KW-0328">Glycosyltransferase</keyword>
<protein>
    <recommendedName>
        <fullName evidence="5">Glycosyltransferase</fullName>
        <ecNumber evidence="5">2.4.1.-</ecNumber>
    </recommendedName>
</protein>
<evidence type="ECO:0000313" key="6">
    <source>
        <dbReference type="EMBL" id="KAK9124085.1"/>
    </source>
</evidence>
<dbReference type="GO" id="GO:0035251">
    <property type="term" value="F:UDP-glucosyltransferase activity"/>
    <property type="evidence" value="ECO:0007669"/>
    <property type="project" value="TreeGrafter"/>
</dbReference>
<comment type="caution">
    <text evidence="6">The sequence shown here is derived from an EMBL/GenBank/DDBJ whole genome shotgun (WGS) entry which is preliminary data.</text>
</comment>
<proteinExistence type="inferred from homology"/>
<evidence type="ECO:0000256" key="4">
    <source>
        <dbReference type="RuleBase" id="RU003718"/>
    </source>
</evidence>
<dbReference type="EC" id="2.4.1.-" evidence="5"/>
<dbReference type="InterPro" id="IPR035595">
    <property type="entry name" value="UDP_glycos_trans_CS"/>
</dbReference>
<name>A0AAP0IZ60_9MAGN</name>